<evidence type="ECO:0000256" key="2">
    <source>
        <dbReference type="ARBA" id="ARBA00009749"/>
    </source>
</evidence>
<dbReference type="PANTHER" id="PTHR43773:SF1">
    <property type="entry name" value="MAGNESIUM TRANSPORTER MGTE"/>
    <property type="match status" value="1"/>
</dbReference>
<dbReference type="PROSITE" id="PS51371">
    <property type="entry name" value="CBS"/>
    <property type="match status" value="1"/>
</dbReference>
<keyword evidence="3" id="KW-0813">Transport</keyword>
<feature type="transmembrane region" description="Helical" evidence="9">
    <location>
        <begin position="162"/>
        <end position="182"/>
    </location>
</feature>
<dbReference type="OrthoDB" id="70898at2157"/>
<keyword evidence="5" id="KW-0460">Magnesium</keyword>
<dbReference type="SUPFAM" id="SSF54631">
    <property type="entry name" value="CBS-domain pair"/>
    <property type="match status" value="1"/>
</dbReference>
<dbReference type="EMBL" id="CP058579">
    <property type="protein sequence ID" value="QLG63195.1"/>
    <property type="molecule type" value="Genomic_DNA"/>
</dbReference>
<keyword evidence="4 9" id="KW-0812">Transmembrane</keyword>
<dbReference type="GO" id="GO:0015095">
    <property type="term" value="F:magnesium ion transmembrane transporter activity"/>
    <property type="evidence" value="ECO:0007669"/>
    <property type="project" value="InterPro"/>
</dbReference>
<evidence type="ECO:0000256" key="7">
    <source>
        <dbReference type="ARBA" id="ARBA00023136"/>
    </source>
</evidence>
<dbReference type="AlphaFoldDB" id="A0A7D5LD57"/>
<evidence type="ECO:0000256" key="5">
    <source>
        <dbReference type="ARBA" id="ARBA00022842"/>
    </source>
</evidence>
<dbReference type="SUPFAM" id="SSF161093">
    <property type="entry name" value="MgtE membrane domain-like"/>
    <property type="match status" value="1"/>
</dbReference>
<evidence type="ECO:0000256" key="3">
    <source>
        <dbReference type="ARBA" id="ARBA00022448"/>
    </source>
</evidence>
<gene>
    <name evidence="11" type="ORF">HUG12_16230</name>
</gene>
<dbReference type="InterPro" id="IPR000644">
    <property type="entry name" value="CBS_dom"/>
</dbReference>
<dbReference type="InterPro" id="IPR036739">
    <property type="entry name" value="SLC41_membr_dom_sf"/>
</dbReference>
<dbReference type="InterPro" id="IPR006669">
    <property type="entry name" value="MgtE_transporter"/>
</dbReference>
<evidence type="ECO:0000256" key="4">
    <source>
        <dbReference type="ARBA" id="ARBA00022692"/>
    </source>
</evidence>
<evidence type="ECO:0000313" key="12">
    <source>
        <dbReference type="Proteomes" id="UP000509626"/>
    </source>
</evidence>
<name>A0A7D5LD57_9EURY</name>
<feature type="transmembrane region" description="Helical" evidence="9">
    <location>
        <begin position="300"/>
        <end position="320"/>
    </location>
</feature>
<comment type="subcellular location">
    <subcellularLocation>
        <location evidence="1">Membrane</location>
        <topology evidence="1">Multi-pass membrane protein</topology>
    </subcellularLocation>
</comment>
<dbReference type="Gene3D" id="1.10.357.20">
    <property type="entry name" value="SLC41 divalent cation transporters, integral membrane domain"/>
    <property type="match status" value="1"/>
</dbReference>
<dbReference type="Pfam" id="PF00571">
    <property type="entry name" value="CBS"/>
    <property type="match status" value="1"/>
</dbReference>
<evidence type="ECO:0000256" key="8">
    <source>
        <dbReference type="PROSITE-ProRule" id="PRU00703"/>
    </source>
</evidence>
<sequence>MGSSVGDETIRDILSKDIPTCHPEDTKGDILDQLDGEMWESADTIYVTEGGQLVGRIDIAALFGSADHIPASRLMEPVTARLLPNADRERAVFLAIKSDRTEIPVVDADGQLIGAVTSKAIIDSMHEEHLEDILLSAGIQQARLRIRDLASTRVRVAFLTRAPWLLFGLVAGLILSVVTSQFEATLEQTIALAFFAPVVAYIADSVGTQSEAIAIRAFAISDVDYGRYLLRELLAGILIGIMLGVLGGLGAAVIVGSTQIGVVVGLSLLISSIVATVLASAIPIGFILLDVDPALGSGPLATALQDIISIVIYFLFAIALL</sequence>
<keyword evidence="12" id="KW-1185">Reference proteome</keyword>
<feature type="transmembrane region" description="Helical" evidence="9">
    <location>
        <begin position="233"/>
        <end position="255"/>
    </location>
</feature>
<dbReference type="Gene3D" id="3.10.580.10">
    <property type="entry name" value="CBS-domain"/>
    <property type="match status" value="1"/>
</dbReference>
<evidence type="ECO:0000313" key="11">
    <source>
        <dbReference type="EMBL" id="QLG63195.1"/>
    </source>
</evidence>
<dbReference type="Proteomes" id="UP000509626">
    <property type="component" value="Chromosome"/>
</dbReference>
<dbReference type="Pfam" id="PF01769">
    <property type="entry name" value="MgtE"/>
    <property type="match status" value="1"/>
</dbReference>
<organism evidence="11 12">
    <name type="scientific">Halorarum salinum</name>
    <dbReference type="NCBI Taxonomy" id="2743089"/>
    <lineage>
        <taxon>Archaea</taxon>
        <taxon>Methanobacteriati</taxon>
        <taxon>Methanobacteriota</taxon>
        <taxon>Stenosarchaea group</taxon>
        <taxon>Halobacteria</taxon>
        <taxon>Halobacteriales</taxon>
        <taxon>Haloferacaceae</taxon>
        <taxon>Halorarum</taxon>
    </lineage>
</organism>
<evidence type="ECO:0000256" key="1">
    <source>
        <dbReference type="ARBA" id="ARBA00004141"/>
    </source>
</evidence>
<keyword evidence="7 9" id="KW-0472">Membrane</keyword>
<dbReference type="GO" id="GO:0016020">
    <property type="term" value="C:membrane"/>
    <property type="evidence" value="ECO:0007669"/>
    <property type="project" value="UniProtKB-SubCell"/>
</dbReference>
<dbReference type="PANTHER" id="PTHR43773">
    <property type="entry name" value="MAGNESIUM TRANSPORTER MGTE"/>
    <property type="match status" value="1"/>
</dbReference>
<keyword evidence="6 9" id="KW-1133">Transmembrane helix</keyword>
<feature type="transmembrane region" description="Helical" evidence="9">
    <location>
        <begin position="262"/>
        <end position="288"/>
    </location>
</feature>
<dbReference type="GeneID" id="56039039"/>
<feature type="domain" description="CBS" evidence="10">
    <location>
        <begin position="75"/>
        <end position="133"/>
    </location>
</feature>
<evidence type="ECO:0000256" key="6">
    <source>
        <dbReference type="ARBA" id="ARBA00022989"/>
    </source>
</evidence>
<keyword evidence="8" id="KW-0129">CBS domain</keyword>
<accession>A0A7D5LD57</accession>
<dbReference type="KEGG" id="halu:HUG12_16230"/>
<reference evidence="11 12" key="1">
    <citation type="submission" date="2020-06" db="EMBL/GenBank/DDBJ databases">
        <title>NJ-3-1, isolated from saline soil.</title>
        <authorList>
            <person name="Cui H.L."/>
            <person name="Shi X."/>
        </authorList>
    </citation>
    <scope>NUCLEOTIDE SEQUENCE [LARGE SCALE GENOMIC DNA]</scope>
    <source>
        <strain evidence="11 12">NJ-3-1</strain>
    </source>
</reference>
<proteinExistence type="inferred from homology"/>
<comment type="similarity">
    <text evidence="2">Belongs to the SLC41A transporter family.</text>
</comment>
<evidence type="ECO:0000259" key="10">
    <source>
        <dbReference type="PROSITE" id="PS51371"/>
    </source>
</evidence>
<evidence type="ECO:0000256" key="9">
    <source>
        <dbReference type="SAM" id="Phobius"/>
    </source>
</evidence>
<dbReference type="RefSeq" id="WP_179269780.1">
    <property type="nucleotide sequence ID" value="NZ_CP058579.1"/>
</dbReference>
<dbReference type="InterPro" id="IPR006667">
    <property type="entry name" value="SLC41_membr_dom"/>
</dbReference>
<dbReference type="InterPro" id="IPR046342">
    <property type="entry name" value="CBS_dom_sf"/>
</dbReference>
<protein>
    <submittedName>
        <fullName evidence="11">Magnesium transporter</fullName>
    </submittedName>
</protein>